<dbReference type="AlphaFoldDB" id="A0A843WFC1"/>
<accession>A0A843WFC1</accession>
<gene>
    <name evidence="1" type="ORF">Taro_037119</name>
</gene>
<organism evidence="1 2">
    <name type="scientific">Colocasia esculenta</name>
    <name type="common">Wild taro</name>
    <name type="synonym">Arum esculentum</name>
    <dbReference type="NCBI Taxonomy" id="4460"/>
    <lineage>
        <taxon>Eukaryota</taxon>
        <taxon>Viridiplantae</taxon>
        <taxon>Streptophyta</taxon>
        <taxon>Embryophyta</taxon>
        <taxon>Tracheophyta</taxon>
        <taxon>Spermatophyta</taxon>
        <taxon>Magnoliopsida</taxon>
        <taxon>Liliopsida</taxon>
        <taxon>Araceae</taxon>
        <taxon>Aroideae</taxon>
        <taxon>Colocasieae</taxon>
        <taxon>Colocasia</taxon>
    </lineage>
</organism>
<protein>
    <submittedName>
        <fullName evidence="1">Uncharacterized protein</fullName>
    </submittedName>
</protein>
<evidence type="ECO:0000313" key="2">
    <source>
        <dbReference type="Proteomes" id="UP000652761"/>
    </source>
</evidence>
<dbReference type="Proteomes" id="UP000652761">
    <property type="component" value="Unassembled WGS sequence"/>
</dbReference>
<sequence>MLSLRMRQSGGMEVVNKARHRPCPALVAFQNQEKSMATICIHFLPSYHMTAAIMEGFPSQPKLHQEGGVESRTCGDSQLVHAHGPFPFLKGDSPKEIKVDGRAQLC</sequence>
<comment type="caution">
    <text evidence="1">The sequence shown here is derived from an EMBL/GenBank/DDBJ whole genome shotgun (WGS) entry which is preliminary data.</text>
</comment>
<keyword evidence="2" id="KW-1185">Reference proteome</keyword>
<name>A0A843WFC1_COLES</name>
<reference evidence="1" key="1">
    <citation type="submission" date="2017-07" db="EMBL/GenBank/DDBJ databases">
        <title>Taro Niue Genome Assembly and Annotation.</title>
        <authorList>
            <person name="Atibalentja N."/>
            <person name="Keating K."/>
            <person name="Fields C.J."/>
        </authorList>
    </citation>
    <scope>NUCLEOTIDE SEQUENCE</scope>
    <source>
        <strain evidence="1">Niue_2</strain>
        <tissue evidence="1">Leaf</tissue>
    </source>
</reference>
<proteinExistence type="predicted"/>
<dbReference type="EMBL" id="NMUH01003195">
    <property type="protein sequence ID" value="MQM04321.1"/>
    <property type="molecule type" value="Genomic_DNA"/>
</dbReference>
<evidence type="ECO:0000313" key="1">
    <source>
        <dbReference type="EMBL" id="MQM04321.1"/>
    </source>
</evidence>